<dbReference type="EMBL" id="CAKLDI010000001">
    <property type="protein sequence ID" value="CAH0533912.1"/>
    <property type="molecule type" value="Genomic_DNA"/>
</dbReference>
<feature type="transmembrane region" description="Helical" evidence="8">
    <location>
        <begin position="12"/>
        <end position="36"/>
    </location>
</feature>
<evidence type="ECO:0000313" key="10">
    <source>
        <dbReference type="Proteomes" id="UP000838672"/>
    </source>
</evidence>
<accession>A0ABM8ZUD3</accession>
<keyword evidence="6 8" id="KW-1133">Transmembrane helix</keyword>
<keyword evidence="10" id="KW-1185">Reference proteome</keyword>
<name>A0ABM8ZUD3_9VIBR</name>
<keyword evidence="3" id="KW-0813">Transport</keyword>
<keyword evidence="7 8" id="KW-0472">Membrane</keyword>
<reference evidence="9" key="1">
    <citation type="submission" date="2021-11" db="EMBL/GenBank/DDBJ databases">
        <authorList>
            <person name="Rodrigo-Torres L."/>
            <person name="Arahal R. D."/>
            <person name="Lucena T."/>
        </authorList>
    </citation>
    <scope>NUCLEOTIDE SEQUENCE</scope>
    <source>
        <strain evidence="9">CECT 7929</strain>
    </source>
</reference>
<gene>
    <name evidence="9" type="primary">yfcA_1</name>
    <name evidence="9" type="ORF">VST7929_01789</name>
</gene>
<dbReference type="InterPro" id="IPR002781">
    <property type="entry name" value="TM_pro_TauE-like"/>
</dbReference>
<feature type="transmembrane region" description="Helical" evidence="8">
    <location>
        <begin position="164"/>
        <end position="185"/>
    </location>
</feature>
<dbReference type="RefSeq" id="WP_237466328.1">
    <property type="nucleotide sequence ID" value="NZ_CAKLDI010000001.1"/>
</dbReference>
<dbReference type="PANTHER" id="PTHR30269">
    <property type="entry name" value="TRANSMEMBRANE PROTEIN YFCA"/>
    <property type="match status" value="1"/>
</dbReference>
<evidence type="ECO:0000256" key="1">
    <source>
        <dbReference type="ARBA" id="ARBA00004651"/>
    </source>
</evidence>
<comment type="caution">
    <text evidence="9">The sequence shown here is derived from an EMBL/GenBank/DDBJ whole genome shotgun (WGS) entry which is preliminary data.</text>
</comment>
<evidence type="ECO:0000256" key="6">
    <source>
        <dbReference type="ARBA" id="ARBA00022989"/>
    </source>
</evidence>
<feature type="transmembrane region" description="Helical" evidence="8">
    <location>
        <begin position="197"/>
        <end position="224"/>
    </location>
</feature>
<keyword evidence="5 8" id="KW-0812">Transmembrane</keyword>
<comment type="subcellular location">
    <subcellularLocation>
        <location evidence="1 8">Cell membrane</location>
        <topology evidence="1 8">Multi-pass membrane protein</topology>
    </subcellularLocation>
</comment>
<dbReference type="InterPro" id="IPR052017">
    <property type="entry name" value="TSUP"/>
</dbReference>
<dbReference type="PANTHER" id="PTHR30269:SF25">
    <property type="entry name" value="MEMBRANE TRANSPORTER PROTEIN-RELATED"/>
    <property type="match status" value="1"/>
</dbReference>
<keyword evidence="4 8" id="KW-1003">Cell membrane</keyword>
<protein>
    <recommendedName>
        <fullName evidence="8">Probable membrane transporter protein</fullName>
    </recommendedName>
</protein>
<dbReference type="Pfam" id="PF01925">
    <property type="entry name" value="TauE"/>
    <property type="match status" value="1"/>
</dbReference>
<organism evidence="9 10">
    <name type="scientific">Vibrio stylophorae</name>
    <dbReference type="NCBI Taxonomy" id="659351"/>
    <lineage>
        <taxon>Bacteria</taxon>
        <taxon>Pseudomonadati</taxon>
        <taxon>Pseudomonadota</taxon>
        <taxon>Gammaproteobacteria</taxon>
        <taxon>Vibrionales</taxon>
        <taxon>Vibrionaceae</taxon>
        <taxon>Vibrio</taxon>
    </lineage>
</organism>
<evidence type="ECO:0000256" key="7">
    <source>
        <dbReference type="ARBA" id="ARBA00023136"/>
    </source>
</evidence>
<proteinExistence type="inferred from homology"/>
<feature type="transmembrane region" description="Helical" evidence="8">
    <location>
        <begin position="81"/>
        <end position="105"/>
    </location>
</feature>
<evidence type="ECO:0000256" key="3">
    <source>
        <dbReference type="ARBA" id="ARBA00022448"/>
    </source>
</evidence>
<comment type="similarity">
    <text evidence="2 8">Belongs to the 4-toluene sulfonate uptake permease (TSUP) (TC 2.A.102) family.</text>
</comment>
<dbReference type="Proteomes" id="UP000838672">
    <property type="component" value="Unassembled WGS sequence"/>
</dbReference>
<sequence length="267" mass="28379">MLLDAIEPSVWLILALVAFIAGFIDAVAGGGGMLTVPALLSLGLPPHIALGTNKLAATFASATAAYTYFKKQLFSPSFWRLSFLATLTGAIFGTLVVDAISTAWLEKALPLVILAAALYTICRPQRHEHGHQLPTPSAKLNSKKILQGFGLGFYDGVAGPGTGAFWTVSSMALYRLNILLASGLAKAMNFTSNMTSLITFAILGHINWALGLTMGLCLMAGAWLGAHSAIRFGAKFIRPVFITVVMILSLKLGYDAWFATVPMESAQ</sequence>
<evidence type="ECO:0000256" key="4">
    <source>
        <dbReference type="ARBA" id="ARBA00022475"/>
    </source>
</evidence>
<evidence type="ECO:0000256" key="2">
    <source>
        <dbReference type="ARBA" id="ARBA00009142"/>
    </source>
</evidence>
<evidence type="ECO:0000256" key="5">
    <source>
        <dbReference type="ARBA" id="ARBA00022692"/>
    </source>
</evidence>
<evidence type="ECO:0000313" key="9">
    <source>
        <dbReference type="EMBL" id="CAH0533912.1"/>
    </source>
</evidence>
<feature type="transmembrane region" description="Helical" evidence="8">
    <location>
        <begin position="236"/>
        <end position="254"/>
    </location>
</feature>
<evidence type="ECO:0000256" key="8">
    <source>
        <dbReference type="RuleBase" id="RU363041"/>
    </source>
</evidence>
<feature type="transmembrane region" description="Helical" evidence="8">
    <location>
        <begin position="48"/>
        <end position="69"/>
    </location>
</feature>